<dbReference type="Gene3D" id="3.40.50.300">
    <property type="entry name" value="P-loop containing nucleotide triphosphate hydrolases"/>
    <property type="match status" value="2"/>
</dbReference>
<dbReference type="Proteomes" id="UP000298381">
    <property type="component" value="Unassembled WGS sequence"/>
</dbReference>
<evidence type="ECO:0000256" key="5">
    <source>
        <dbReference type="ARBA" id="ARBA00022763"/>
    </source>
</evidence>
<keyword evidence="6" id="KW-0067">ATP-binding</keyword>
<evidence type="ECO:0000313" key="12">
    <source>
        <dbReference type="EMBL" id="TFZ39760.1"/>
    </source>
</evidence>
<dbReference type="RefSeq" id="WP_135271312.1">
    <property type="nucleotide sequence ID" value="NZ_SRIB01000009.1"/>
</dbReference>
<dbReference type="InterPro" id="IPR004604">
    <property type="entry name" value="DNA_recomb/repair_RecN"/>
</dbReference>
<comment type="similarity">
    <text evidence="2 9">Belongs to the RecN family.</text>
</comment>
<reference evidence="12 13" key="1">
    <citation type="submission" date="2019-03" db="EMBL/GenBank/DDBJ databases">
        <title>Draft genome sequence data and analysis of a Fermenting Bacterium, Soehngenia longevitae strain 1933PT, isolated from petroleum reservoir in Azerbaijan.</title>
        <authorList>
            <person name="Grouzdev D.S."/>
            <person name="Bidzhieva S.K."/>
            <person name="Sokolova D.S."/>
            <person name="Tourova T.P."/>
            <person name="Poltaraus A.B."/>
            <person name="Nazina T.N."/>
        </authorList>
    </citation>
    <scope>NUCLEOTIDE SEQUENCE [LARGE SCALE GENOMIC DNA]</scope>
    <source>
        <strain evidence="12 13">1933P</strain>
    </source>
</reference>
<comment type="caution">
    <text evidence="12">The sequence shown here is derived from an EMBL/GenBank/DDBJ whole genome shotgun (WGS) entry which is preliminary data.</text>
</comment>
<dbReference type="GO" id="GO:0006310">
    <property type="term" value="P:DNA recombination"/>
    <property type="evidence" value="ECO:0007669"/>
    <property type="project" value="InterPro"/>
</dbReference>
<dbReference type="NCBIfam" id="TIGR00634">
    <property type="entry name" value="recN"/>
    <property type="match status" value="1"/>
</dbReference>
<dbReference type="GO" id="GO:0005524">
    <property type="term" value="F:ATP binding"/>
    <property type="evidence" value="ECO:0007669"/>
    <property type="project" value="UniProtKB-KW"/>
</dbReference>
<keyword evidence="5 9" id="KW-0227">DNA damage</keyword>
<dbReference type="PIRSF" id="PIRSF003128">
    <property type="entry name" value="RecN"/>
    <property type="match status" value="1"/>
</dbReference>
<evidence type="ECO:0000256" key="10">
    <source>
        <dbReference type="SAM" id="Coils"/>
    </source>
</evidence>
<evidence type="ECO:0000256" key="3">
    <source>
        <dbReference type="ARBA" id="ARBA00021315"/>
    </source>
</evidence>
<evidence type="ECO:0000256" key="9">
    <source>
        <dbReference type="PIRNR" id="PIRNR003128"/>
    </source>
</evidence>
<comment type="function">
    <text evidence="1 9">May be involved in recombinational repair of damaged DNA.</text>
</comment>
<evidence type="ECO:0000256" key="8">
    <source>
        <dbReference type="ARBA" id="ARBA00033408"/>
    </source>
</evidence>
<dbReference type="CDD" id="cd03241">
    <property type="entry name" value="ABC_RecN"/>
    <property type="match status" value="2"/>
</dbReference>
<evidence type="ECO:0000256" key="2">
    <source>
        <dbReference type="ARBA" id="ARBA00009441"/>
    </source>
</evidence>
<evidence type="ECO:0000313" key="13">
    <source>
        <dbReference type="Proteomes" id="UP000298381"/>
    </source>
</evidence>
<dbReference type="SUPFAM" id="SSF52540">
    <property type="entry name" value="P-loop containing nucleoside triphosphate hydrolases"/>
    <property type="match status" value="1"/>
</dbReference>
<keyword evidence="4" id="KW-0547">Nucleotide-binding</keyword>
<dbReference type="GO" id="GO:0043590">
    <property type="term" value="C:bacterial nucleoid"/>
    <property type="evidence" value="ECO:0007669"/>
    <property type="project" value="TreeGrafter"/>
</dbReference>
<dbReference type="InterPro" id="IPR027417">
    <property type="entry name" value="P-loop_NTPase"/>
</dbReference>
<dbReference type="FunFam" id="3.40.50.300:FF:000356">
    <property type="entry name" value="DNA repair protein RecN"/>
    <property type="match status" value="1"/>
</dbReference>
<gene>
    <name evidence="12" type="primary">recN</name>
    <name evidence="12" type="ORF">E4100_06930</name>
</gene>
<name>A0A4Z0D1Y7_9FIRM</name>
<dbReference type="GO" id="GO:0009432">
    <property type="term" value="P:SOS response"/>
    <property type="evidence" value="ECO:0007669"/>
    <property type="project" value="TreeGrafter"/>
</dbReference>
<dbReference type="InterPro" id="IPR003395">
    <property type="entry name" value="RecF/RecN/SMC_N"/>
</dbReference>
<protein>
    <recommendedName>
        <fullName evidence="3 9">DNA repair protein RecN</fullName>
    </recommendedName>
    <alternativeName>
        <fullName evidence="8 9">Recombination protein N</fullName>
    </alternativeName>
</protein>
<evidence type="ECO:0000256" key="4">
    <source>
        <dbReference type="ARBA" id="ARBA00022741"/>
    </source>
</evidence>
<dbReference type="OrthoDB" id="9806954at2"/>
<evidence type="ECO:0000256" key="6">
    <source>
        <dbReference type="ARBA" id="ARBA00022840"/>
    </source>
</evidence>
<accession>A0A4Z0D1Y7</accession>
<proteinExistence type="inferred from homology"/>
<evidence type="ECO:0000259" key="11">
    <source>
        <dbReference type="Pfam" id="PF02463"/>
    </source>
</evidence>
<feature type="domain" description="RecF/RecN/SMC N-terminal" evidence="11">
    <location>
        <begin position="1"/>
        <end position="509"/>
    </location>
</feature>
<evidence type="ECO:0000256" key="1">
    <source>
        <dbReference type="ARBA" id="ARBA00003618"/>
    </source>
</evidence>
<dbReference type="Pfam" id="PF02463">
    <property type="entry name" value="SMC_N"/>
    <property type="match status" value="1"/>
</dbReference>
<evidence type="ECO:0000256" key="7">
    <source>
        <dbReference type="ARBA" id="ARBA00023204"/>
    </source>
</evidence>
<dbReference type="GO" id="GO:0006281">
    <property type="term" value="P:DNA repair"/>
    <property type="evidence" value="ECO:0007669"/>
    <property type="project" value="UniProtKB-KW"/>
</dbReference>
<dbReference type="EMBL" id="SRIB01000009">
    <property type="protein sequence ID" value="TFZ39760.1"/>
    <property type="molecule type" value="Genomic_DNA"/>
</dbReference>
<keyword evidence="10" id="KW-0175">Coiled coil</keyword>
<organism evidence="12 13">
    <name type="scientific">Soehngenia longivitae</name>
    <dbReference type="NCBI Taxonomy" id="2562294"/>
    <lineage>
        <taxon>Bacteria</taxon>
        <taxon>Bacillati</taxon>
        <taxon>Bacillota</taxon>
        <taxon>Tissierellia</taxon>
        <taxon>Tissierellales</taxon>
        <taxon>Tissierellaceae</taxon>
        <taxon>Soehngenia</taxon>
    </lineage>
</organism>
<feature type="coiled-coil region" evidence="10">
    <location>
        <begin position="322"/>
        <end position="370"/>
    </location>
</feature>
<keyword evidence="13" id="KW-1185">Reference proteome</keyword>
<sequence>MLRKLHIKNFAIIDNLTIDFDNGFNVLTGETGSGKSIIIEALGVVLGGRSNKEMIKTGSDSAYVEALFYVDSYIKNKLDEFGIEYDELLVISREIYAGQPSIARVNNKTVTNNVLNAITSNLIDIFGQHEHQSLLDEKNHIQILDSFLFDESKSLLLEINQLYDEYLAIREKKKDMEIDSIQRERELDLIKYQIDEINSASLTSDDENIEYEYKKINNLEEIFKYGNKALDYIKGDYLEQNALDMIDKSLSQLKDLLKLDDVFQIYYDELQNYRFEISELSLKINNYLSSLYYDEERLLFLRERLDTINSLKKKYGNSINEILSYKNNLEEKYELLTNLENELKILDEKLNILEKNIINKSNKLTKYRQNVAKELEENIKKQLLFLNMENVNFVVNFNKRQTISRNGIDEIEFLISTNLGEKLKPLSKIISGGEMSRIMLALKAIFADRDNIPSLVFDEIDTGISGRTAQLVGEKIKEISKTHQVIAISHLPQIVALADSHFSIYKSSEDNITITRVSKLSFEERIRELARMLGGVSITDTTLRHAKEMLEMTNAKH</sequence>
<dbReference type="PANTHER" id="PTHR11059:SF0">
    <property type="entry name" value="DNA REPAIR PROTEIN RECN"/>
    <property type="match status" value="1"/>
</dbReference>
<dbReference type="AlphaFoldDB" id="A0A4Z0D1Y7"/>
<dbReference type="PANTHER" id="PTHR11059">
    <property type="entry name" value="DNA REPAIR PROTEIN RECN"/>
    <property type="match status" value="1"/>
</dbReference>
<keyword evidence="7 9" id="KW-0234">DNA repair</keyword>